<evidence type="ECO:0000256" key="6">
    <source>
        <dbReference type="ARBA" id="ARBA00022490"/>
    </source>
</evidence>
<gene>
    <name evidence="13" type="ORF">LAME_0D01376G</name>
</gene>
<dbReference type="GO" id="GO:0005768">
    <property type="term" value="C:endosome"/>
    <property type="evidence" value="ECO:0007669"/>
    <property type="project" value="UniProtKB-ARBA"/>
</dbReference>
<dbReference type="CDD" id="cd07627">
    <property type="entry name" value="BAR_Vps5p"/>
    <property type="match status" value="1"/>
</dbReference>
<dbReference type="OrthoDB" id="271164at2759"/>
<protein>
    <submittedName>
        <fullName evidence="13">LAME_0D01376g1_1</fullName>
    </submittedName>
</protein>
<keyword evidence="9" id="KW-0333">Golgi apparatus</keyword>
<name>A0A1G4J782_9SACH</name>
<evidence type="ECO:0000256" key="9">
    <source>
        <dbReference type="ARBA" id="ARBA00023034"/>
    </source>
</evidence>
<dbReference type="SMART" id="SM00312">
    <property type="entry name" value="PX"/>
    <property type="match status" value="1"/>
</dbReference>
<evidence type="ECO:0000256" key="10">
    <source>
        <dbReference type="ARBA" id="ARBA00023136"/>
    </source>
</evidence>
<keyword evidence="10" id="KW-0472">Membrane</keyword>
<comment type="similarity">
    <text evidence="4">Belongs to the sorting nexin family.</text>
</comment>
<keyword evidence="8" id="KW-0653">Protein transport</keyword>
<dbReference type="PANTHER" id="PTHR10555:SF170">
    <property type="entry name" value="FI18122P1"/>
    <property type="match status" value="1"/>
</dbReference>
<keyword evidence="14" id="KW-1185">Reference proteome</keyword>
<dbReference type="AlphaFoldDB" id="A0A1G4J782"/>
<dbReference type="InterPro" id="IPR027267">
    <property type="entry name" value="AH/BAR_dom_sf"/>
</dbReference>
<dbReference type="InterPro" id="IPR015404">
    <property type="entry name" value="Vps5_C"/>
</dbReference>
<dbReference type="EMBL" id="LT598482">
    <property type="protein sequence ID" value="SCU85448.1"/>
    <property type="molecule type" value="Genomic_DNA"/>
</dbReference>
<organism evidence="13 14">
    <name type="scientific">Lachancea meyersii CBS 8951</name>
    <dbReference type="NCBI Taxonomy" id="1266667"/>
    <lineage>
        <taxon>Eukaryota</taxon>
        <taxon>Fungi</taxon>
        <taxon>Dikarya</taxon>
        <taxon>Ascomycota</taxon>
        <taxon>Saccharomycotina</taxon>
        <taxon>Saccharomycetes</taxon>
        <taxon>Saccharomycetales</taxon>
        <taxon>Saccharomycetaceae</taxon>
        <taxon>Lachancea</taxon>
    </lineage>
</organism>
<dbReference type="Proteomes" id="UP000191144">
    <property type="component" value="Chromosome D"/>
</dbReference>
<reference evidence="14" key="1">
    <citation type="submission" date="2016-03" db="EMBL/GenBank/DDBJ databases">
        <authorList>
            <person name="Devillers Hugo."/>
        </authorList>
    </citation>
    <scope>NUCLEOTIDE SEQUENCE [LARGE SCALE GENOMIC DNA]</scope>
</reference>
<dbReference type="Gene3D" id="3.30.1520.10">
    <property type="entry name" value="Phox-like domain"/>
    <property type="match status" value="1"/>
</dbReference>
<dbReference type="InterPro" id="IPR001683">
    <property type="entry name" value="PX_dom"/>
</dbReference>
<evidence type="ECO:0000313" key="13">
    <source>
        <dbReference type="EMBL" id="SCU85448.1"/>
    </source>
</evidence>
<keyword evidence="5" id="KW-0813">Transport</keyword>
<dbReference type="GO" id="GO:0042147">
    <property type="term" value="P:retrograde transport, endosome to Golgi"/>
    <property type="evidence" value="ECO:0007669"/>
    <property type="project" value="TreeGrafter"/>
</dbReference>
<accession>A0A1G4J782</accession>
<evidence type="ECO:0000259" key="12">
    <source>
        <dbReference type="PROSITE" id="PS50195"/>
    </source>
</evidence>
<feature type="region of interest" description="Disordered" evidence="11">
    <location>
        <begin position="39"/>
        <end position="194"/>
    </location>
</feature>
<dbReference type="GO" id="GO:0030904">
    <property type="term" value="C:retromer complex"/>
    <property type="evidence" value="ECO:0007669"/>
    <property type="project" value="UniProtKB-ARBA"/>
</dbReference>
<comment type="subcellular location">
    <subcellularLocation>
        <location evidence="2">Cytoplasm</location>
    </subcellularLocation>
    <subcellularLocation>
        <location evidence="3">Golgi apparatus</location>
    </subcellularLocation>
    <subcellularLocation>
        <location evidence="1">Membrane</location>
        <topology evidence="1">Peripheral membrane protein</topology>
        <orientation evidence="1">Cytoplasmic side</orientation>
    </subcellularLocation>
</comment>
<dbReference type="GO" id="GO:0045053">
    <property type="term" value="P:protein retention in Golgi apparatus"/>
    <property type="evidence" value="ECO:0007669"/>
    <property type="project" value="TreeGrafter"/>
</dbReference>
<dbReference type="InterPro" id="IPR036871">
    <property type="entry name" value="PX_dom_sf"/>
</dbReference>
<feature type="compositionally biased region" description="Acidic residues" evidence="11">
    <location>
        <begin position="172"/>
        <end position="185"/>
    </location>
</feature>
<proteinExistence type="inferred from homology"/>
<dbReference type="FunFam" id="1.20.1270.60:FF:000022">
    <property type="entry name" value="Sorting nexin 3 protein"/>
    <property type="match status" value="1"/>
</dbReference>
<dbReference type="GO" id="GO:0005829">
    <property type="term" value="C:cytosol"/>
    <property type="evidence" value="ECO:0007669"/>
    <property type="project" value="GOC"/>
</dbReference>
<dbReference type="Gene3D" id="1.20.1270.60">
    <property type="entry name" value="Arfaptin homology (AH) domain/BAR domain"/>
    <property type="match status" value="1"/>
</dbReference>
<evidence type="ECO:0000256" key="7">
    <source>
        <dbReference type="ARBA" id="ARBA00022553"/>
    </source>
</evidence>
<feature type="domain" description="PX" evidence="12">
    <location>
        <begin position="251"/>
        <end position="366"/>
    </location>
</feature>
<dbReference type="PROSITE" id="PS50195">
    <property type="entry name" value="PX"/>
    <property type="match status" value="1"/>
</dbReference>
<dbReference type="GO" id="GO:0032266">
    <property type="term" value="F:phosphatidylinositol-3-phosphate binding"/>
    <property type="evidence" value="ECO:0007669"/>
    <property type="project" value="UniProtKB-ARBA"/>
</dbReference>
<evidence type="ECO:0000256" key="4">
    <source>
        <dbReference type="ARBA" id="ARBA00010883"/>
    </source>
</evidence>
<dbReference type="InterPro" id="IPR035803">
    <property type="entry name" value="BAR_Vps5"/>
</dbReference>
<evidence type="ECO:0000256" key="11">
    <source>
        <dbReference type="SAM" id="MobiDB-lite"/>
    </source>
</evidence>
<sequence length="646" mass="73091">MNYDEELAAPVWDDANESSNVENGAELAQTFANLSTLQEHVDQDEDEQESLVKSAWNQEEEEPLAKQDLLASLAPQEDPLAEIAVPSAGATDGKGETLFGDVHTSPLEVSEQDSEAISATSGARDASSPVRKSVAKPQKLFSSARLRRHPLNEAQKADLFEDPLNSHSTGADDGEVFVEEPLDEEEGKKGSSKKDILQQMDAPLFRISPRKSLSATPLIKKIAGGDSQNVEAPLQPNDIVTETEQFEPPSSDLKIEVVDPLKVGDLTFAHVEYTIWTRSPRLNPQEVRVQRRYRDFRWLYRQLQNNHWGKIIPPPPEKQAVGRFKDDFIESRRLQMERMLTKIAQDKKFQDDVDFMMFLQSQNFSQDSKIREHLTGSNASSDSNDISEIHISPVVLLGHDDAVNVMKNGGLDEAQKSFMNISFGAPPKYTEPDGFFVEQKQGMDVLEEQLKQLSKSLEIVETQSNDLASVTEEFANTIKSLEALEVSRKASDTLANFAEVHMRIRDSLQRSAMQESLTLGVTIDEYTRALASVRAVFNQRSKLGYYLVIVENDMVKKKAQLERSTQKGPSNRVNALTKDLQVLQDRHNKIKAKWQEIGDTIRRELRKHDHEKMVDFRNNMEIFLESSIETQKECIELWETFYQNNL</sequence>
<dbReference type="SUPFAM" id="SSF64268">
    <property type="entry name" value="PX domain"/>
    <property type="match status" value="1"/>
</dbReference>
<evidence type="ECO:0000256" key="3">
    <source>
        <dbReference type="ARBA" id="ARBA00004555"/>
    </source>
</evidence>
<evidence type="ECO:0000313" key="14">
    <source>
        <dbReference type="Proteomes" id="UP000191144"/>
    </source>
</evidence>
<evidence type="ECO:0000256" key="5">
    <source>
        <dbReference type="ARBA" id="ARBA00022448"/>
    </source>
</evidence>
<keyword evidence="6" id="KW-0963">Cytoplasm</keyword>
<evidence type="ECO:0000256" key="1">
    <source>
        <dbReference type="ARBA" id="ARBA00004287"/>
    </source>
</evidence>
<dbReference type="GO" id="GO:0015031">
    <property type="term" value="P:protein transport"/>
    <property type="evidence" value="ECO:0007669"/>
    <property type="project" value="UniProtKB-KW"/>
</dbReference>
<evidence type="ECO:0000256" key="2">
    <source>
        <dbReference type="ARBA" id="ARBA00004496"/>
    </source>
</evidence>
<dbReference type="Pfam" id="PF00787">
    <property type="entry name" value="PX"/>
    <property type="match status" value="1"/>
</dbReference>
<dbReference type="PANTHER" id="PTHR10555">
    <property type="entry name" value="SORTING NEXIN"/>
    <property type="match status" value="1"/>
</dbReference>
<evidence type="ECO:0000256" key="8">
    <source>
        <dbReference type="ARBA" id="ARBA00022927"/>
    </source>
</evidence>
<dbReference type="Pfam" id="PF09325">
    <property type="entry name" value="Vps5"/>
    <property type="match status" value="1"/>
</dbReference>
<keyword evidence="7" id="KW-0597">Phosphoprotein</keyword>
<dbReference type="GO" id="GO:0005794">
    <property type="term" value="C:Golgi apparatus"/>
    <property type="evidence" value="ECO:0007669"/>
    <property type="project" value="UniProtKB-SubCell"/>
</dbReference>